<dbReference type="Gene3D" id="3.40.50.2300">
    <property type="match status" value="1"/>
</dbReference>
<dbReference type="GO" id="GO:0000160">
    <property type="term" value="P:phosphorelay signal transduction system"/>
    <property type="evidence" value="ECO:0007669"/>
    <property type="project" value="InterPro"/>
</dbReference>
<sequence>MPETKPIKLLVVDDEEGIVHFTKKIYEHKGFIAFGATDGVTAVEIFKKERPQISLIDVHMPYSPIDGIETLRQIKEIDKNAVCIMVTRITEQDKVDAARSAGAFAYLLKPLTAEDIDNVISEAREKLGF</sequence>
<dbReference type="InterPro" id="IPR050595">
    <property type="entry name" value="Bact_response_regulator"/>
</dbReference>
<name>A0A2H0LWA2_9BACT</name>
<dbReference type="InterPro" id="IPR001789">
    <property type="entry name" value="Sig_transdc_resp-reg_receiver"/>
</dbReference>
<accession>A0A2H0LWA2</accession>
<gene>
    <name evidence="4" type="ORF">COV72_07180</name>
</gene>
<dbReference type="Pfam" id="PF00072">
    <property type="entry name" value="Response_reg"/>
    <property type="match status" value="1"/>
</dbReference>
<organism evidence="4 5">
    <name type="scientific">Candidatus Ghiorseimicrobium undicola</name>
    <dbReference type="NCBI Taxonomy" id="1974746"/>
    <lineage>
        <taxon>Bacteria</taxon>
        <taxon>Pseudomonadati</taxon>
        <taxon>Candidatus Omnitrophota</taxon>
        <taxon>Candidatus Ghiorseimicrobium</taxon>
    </lineage>
</organism>
<feature type="modified residue" description="4-aspartylphosphate" evidence="2">
    <location>
        <position position="57"/>
    </location>
</feature>
<feature type="domain" description="Response regulatory" evidence="3">
    <location>
        <begin position="8"/>
        <end position="124"/>
    </location>
</feature>
<evidence type="ECO:0000313" key="4">
    <source>
        <dbReference type="EMBL" id="PIQ88703.1"/>
    </source>
</evidence>
<dbReference type="Proteomes" id="UP000229641">
    <property type="component" value="Unassembled WGS sequence"/>
</dbReference>
<proteinExistence type="predicted"/>
<dbReference type="SMART" id="SM00448">
    <property type="entry name" value="REC"/>
    <property type="match status" value="1"/>
</dbReference>
<dbReference type="AlphaFoldDB" id="A0A2H0LWA2"/>
<evidence type="ECO:0000256" key="2">
    <source>
        <dbReference type="PROSITE-ProRule" id="PRU00169"/>
    </source>
</evidence>
<dbReference type="PANTHER" id="PTHR44591">
    <property type="entry name" value="STRESS RESPONSE REGULATOR PROTEIN 1"/>
    <property type="match status" value="1"/>
</dbReference>
<evidence type="ECO:0000259" key="3">
    <source>
        <dbReference type="PROSITE" id="PS50110"/>
    </source>
</evidence>
<protein>
    <recommendedName>
        <fullName evidence="3">Response regulatory domain-containing protein</fullName>
    </recommendedName>
</protein>
<keyword evidence="1 2" id="KW-0597">Phosphoprotein</keyword>
<comment type="caution">
    <text evidence="4">The sequence shown here is derived from an EMBL/GenBank/DDBJ whole genome shotgun (WGS) entry which is preliminary data.</text>
</comment>
<dbReference type="PANTHER" id="PTHR44591:SF3">
    <property type="entry name" value="RESPONSE REGULATORY DOMAIN-CONTAINING PROTEIN"/>
    <property type="match status" value="1"/>
</dbReference>
<dbReference type="SUPFAM" id="SSF52172">
    <property type="entry name" value="CheY-like"/>
    <property type="match status" value="1"/>
</dbReference>
<dbReference type="EMBL" id="PCWA01000092">
    <property type="protein sequence ID" value="PIQ88703.1"/>
    <property type="molecule type" value="Genomic_DNA"/>
</dbReference>
<evidence type="ECO:0000256" key="1">
    <source>
        <dbReference type="ARBA" id="ARBA00022553"/>
    </source>
</evidence>
<dbReference type="PROSITE" id="PS50110">
    <property type="entry name" value="RESPONSE_REGULATORY"/>
    <property type="match status" value="1"/>
</dbReference>
<dbReference type="InterPro" id="IPR011006">
    <property type="entry name" value="CheY-like_superfamily"/>
</dbReference>
<evidence type="ECO:0000313" key="5">
    <source>
        <dbReference type="Proteomes" id="UP000229641"/>
    </source>
</evidence>
<reference evidence="4 5" key="1">
    <citation type="submission" date="2017-09" db="EMBL/GenBank/DDBJ databases">
        <title>Depth-based differentiation of microbial function through sediment-hosted aquifers and enrichment of novel symbionts in the deep terrestrial subsurface.</title>
        <authorList>
            <person name="Probst A.J."/>
            <person name="Ladd B."/>
            <person name="Jarett J.K."/>
            <person name="Geller-Mcgrath D.E."/>
            <person name="Sieber C.M."/>
            <person name="Emerson J.B."/>
            <person name="Anantharaman K."/>
            <person name="Thomas B.C."/>
            <person name="Malmstrom R."/>
            <person name="Stieglmeier M."/>
            <person name="Klingl A."/>
            <person name="Woyke T."/>
            <person name="Ryan C.M."/>
            <person name="Banfield J.F."/>
        </authorList>
    </citation>
    <scope>NUCLEOTIDE SEQUENCE [LARGE SCALE GENOMIC DNA]</scope>
    <source>
        <strain evidence="4">CG11_big_fil_rev_8_21_14_0_20_42_13</strain>
    </source>
</reference>